<dbReference type="InterPro" id="IPR003367">
    <property type="entry name" value="Thrombospondin_3-like_rpt"/>
</dbReference>
<dbReference type="Gene3D" id="4.10.1080.10">
    <property type="entry name" value="TSP type-3 repeat"/>
    <property type="match status" value="1"/>
</dbReference>
<keyword evidence="1" id="KW-0732">Signal</keyword>
<reference evidence="5" key="1">
    <citation type="submission" date="2018-05" db="EMBL/GenBank/DDBJ databases">
        <authorList>
            <person name="Lanie J.A."/>
            <person name="Ng W.-L."/>
            <person name="Kazmierczak K.M."/>
            <person name="Andrzejewski T.M."/>
            <person name="Davidsen T.M."/>
            <person name="Wayne K.J."/>
            <person name="Tettelin H."/>
            <person name="Glass J.I."/>
            <person name="Rusch D."/>
            <person name="Podicherti R."/>
            <person name="Tsui H.-C.T."/>
            <person name="Winkler M.E."/>
        </authorList>
    </citation>
    <scope>NUCLEOTIDE SEQUENCE</scope>
</reference>
<evidence type="ECO:0000313" key="5">
    <source>
        <dbReference type="EMBL" id="SVC13483.1"/>
    </source>
</evidence>
<feature type="compositionally biased region" description="Acidic residues" evidence="3">
    <location>
        <begin position="423"/>
        <end position="436"/>
    </location>
</feature>
<evidence type="ECO:0000256" key="2">
    <source>
        <dbReference type="ARBA" id="ARBA00022837"/>
    </source>
</evidence>
<evidence type="ECO:0000259" key="4">
    <source>
        <dbReference type="PROSITE" id="PS50835"/>
    </source>
</evidence>
<evidence type="ECO:0000256" key="1">
    <source>
        <dbReference type="ARBA" id="ARBA00022729"/>
    </source>
</evidence>
<dbReference type="GO" id="GO:0007155">
    <property type="term" value="P:cell adhesion"/>
    <property type="evidence" value="ECO:0007669"/>
    <property type="project" value="InterPro"/>
</dbReference>
<dbReference type="InterPro" id="IPR013783">
    <property type="entry name" value="Ig-like_fold"/>
</dbReference>
<feature type="domain" description="Ig-like" evidence="4">
    <location>
        <begin position="14"/>
        <end position="94"/>
    </location>
</feature>
<dbReference type="InterPro" id="IPR036179">
    <property type="entry name" value="Ig-like_dom_sf"/>
</dbReference>
<protein>
    <recommendedName>
        <fullName evidence="4">Ig-like domain-containing protein</fullName>
    </recommendedName>
</protein>
<dbReference type="SUPFAM" id="SSF48726">
    <property type="entry name" value="Immunoglobulin"/>
    <property type="match status" value="1"/>
</dbReference>
<dbReference type="AlphaFoldDB" id="A0A382JQK6"/>
<dbReference type="InterPro" id="IPR028974">
    <property type="entry name" value="TSP_type-3_rpt"/>
</dbReference>
<name>A0A382JQK6_9ZZZZ</name>
<dbReference type="PROSITE" id="PS50835">
    <property type="entry name" value="IG_LIKE"/>
    <property type="match status" value="1"/>
</dbReference>
<accession>A0A382JQK6</accession>
<dbReference type="PANTHER" id="PTHR10199">
    <property type="entry name" value="THROMBOSPONDIN"/>
    <property type="match status" value="1"/>
</dbReference>
<feature type="compositionally biased region" description="Acidic residues" evidence="3">
    <location>
        <begin position="390"/>
        <end position="413"/>
    </location>
</feature>
<gene>
    <name evidence="5" type="ORF">METZ01_LOCUS266337</name>
</gene>
<dbReference type="Gene3D" id="2.60.120.380">
    <property type="match status" value="1"/>
</dbReference>
<dbReference type="InterPro" id="IPR007110">
    <property type="entry name" value="Ig-like_dom"/>
</dbReference>
<evidence type="ECO:0000256" key="3">
    <source>
        <dbReference type="SAM" id="MobiDB-lite"/>
    </source>
</evidence>
<dbReference type="SUPFAM" id="SSF103647">
    <property type="entry name" value="TSP type-3 repeat"/>
    <property type="match status" value="1"/>
</dbReference>
<keyword evidence="2" id="KW-0106">Calcium</keyword>
<sequence>ALRTRSPARRSGTPVIVSDPAGSSVIVGESFSLAVIASGLAPLAYQWSLDGTPIPNATESIYSVPAAATADAGSYTVTISNTLDSVVSKTAFVSVGLIGLVPANDGFADAESLPGTSGQITGRNARATGETGEPDHAGASAPLASIWYKWTAPSAGTLVLDTFGSDFDTTLAVYTGSNIGSLVNQASNDDSGGVQSRVSLTVSAGITYQTAIDGWHGRTGQVIFNYGFTPSGGSSLPNDSFANRIDLVSNAATTTTNNIGATGEPGEPNHAGASMPLASVWWSWEASGDGPVTISTAGSDFDTVLAAYTGSSVDSLSEVASNDDFGGPSSQVTFVVSAGTRYAIAVDGLALSEGTIKVTLNDNFADSDGDGQPNASDNCPALANVTQSDFDVDGSGDACDTDDDNDSVPDDQDAFPLNPAESVDTDVDGIGDNGDT</sequence>
<dbReference type="PANTHER" id="PTHR10199:SF100">
    <property type="entry name" value="THROMBOSPONDIN, ISOFORM A"/>
    <property type="match status" value="1"/>
</dbReference>
<proteinExistence type="predicted"/>
<feature type="non-terminal residue" evidence="5">
    <location>
        <position position="436"/>
    </location>
</feature>
<feature type="region of interest" description="Disordered" evidence="3">
    <location>
        <begin position="390"/>
        <end position="436"/>
    </location>
</feature>
<feature type="non-terminal residue" evidence="5">
    <location>
        <position position="1"/>
    </location>
</feature>
<dbReference type="GO" id="GO:0005509">
    <property type="term" value="F:calcium ion binding"/>
    <property type="evidence" value="ECO:0007669"/>
    <property type="project" value="InterPro"/>
</dbReference>
<dbReference type="Gene3D" id="2.60.40.10">
    <property type="entry name" value="Immunoglobulins"/>
    <property type="match status" value="1"/>
</dbReference>
<dbReference type="Pfam" id="PF02412">
    <property type="entry name" value="TSP_3"/>
    <property type="match status" value="2"/>
</dbReference>
<dbReference type="EMBL" id="UINC01075372">
    <property type="protein sequence ID" value="SVC13483.1"/>
    <property type="molecule type" value="Genomic_DNA"/>
</dbReference>
<organism evidence="5">
    <name type="scientific">marine metagenome</name>
    <dbReference type="NCBI Taxonomy" id="408172"/>
    <lineage>
        <taxon>unclassified sequences</taxon>
        <taxon>metagenomes</taxon>
        <taxon>ecological metagenomes</taxon>
    </lineage>
</organism>